<proteinExistence type="predicted"/>
<protein>
    <submittedName>
        <fullName evidence="1">Uncharacterized protein</fullName>
    </submittedName>
</protein>
<dbReference type="Proteomes" id="UP000307720">
    <property type="component" value="Unassembled WGS sequence"/>
</dbReference>
<keyword evidence="2" id="KW-1185">Reference proteome</keyword>
<dbReference type="EMBL" id="SRZB01000012">
    <property type="protein sequence ID" value="TGX98937.1"/>
    <property type="molecule type" value="Genomic_DNA"/>
</dbReference>
<sequence>MKKRWHMRKKKNFCVLAIAIGFLSFGSIAAAADEEQYGDLGSWTASDGTVWEYVEIDDDEAAIYGVSNALMELEMPSYVYDENGNGRKVTEAIGVGIDDDEAVIYYDDCSLSYTGRVKGYEPYSISFPDTVRYIGKQAFGSWWDGDSDEDLDEDPDEGSDEDSDENPDEGSEYTWGHWSFLGEVVLPQNPTLVIGERAFSGSLNLQKVTFRAEIMKAQPADIGALAFGNCPKLTEFTFPQGSTVAGSALSNCSNLKQIINVPGKTHLYMGETSKSSLEKIIYAEGAEEIGGVSFEQKIGDTHHYNAVNNTLKEIILPAGVKKITSSAFKNCAALTSINLPEGLTGIGGSAFENCSMLNSFTTLPSTLEEIGSCAFMGCKNLHLSVKYPAGDTMCAYEFKDSGITDISFHNRMQLIYSGSFMGCKDLKSIQVDPGHHTFYSIDGVLYSKSRRRDEDGKVVEELGGIMIYPAGKSYAGSYTIPANAEYLDIAAFDSCKFTEIRIPVTVKAILSGLMASLTQDKVWYCSFDNMETKCPLYVVENSSADLDITWRYGSRVKYMPGNPVKITYEMNGGTNHAGNPKTFVGGDVIQLNNPTRKGYKFAGWKIDDKNSTAKGRWDDAGWWVDEYEGEKGWKYVPARDELIRGVTFVAEWKAEKTDSSTGNGSIQGYKLNADGTAEYKKTASSDSKTSVTVPDKVKAGGKTYKVTKISANAFAKCKKLKSVTIGKNIKEIGNKAFSGCKKLQKITIKSKQLKKVGAKAFKGIHKKAKIKVPKVKLKAYKKLLKGKGQAKSVKITK</sequence>
<name>A0AC61R0A4_9FIRM</name>
<accession>A0AC61R0A4</accession>
<gene>
    <name evidence="1" type="ORF">E5357_07465</name>
</gene>
<organism evidence="1 2">
    <name type="scientific">Hominisplanchenecus murintestinalis</name>
    <dbReference type="NCBI Taxonomy" id="2941517"/>
    <lineage>
        <taxon>Bacteria</taxon>
        <taxon>Bacillati</taxon>
        <taxon>Bacillota</taxon>
        <taxon>Clostridia</taxon>
        <taxon>Lachnospirales</taxon>
        <taxon>Lachnospiraceae</taxon>
        <taxon>Hominisplanchenecus</taxon>
    </lineage>
</organism>
<evidence type="ECO:0000313" key="2">
    <source>
        <dbReference type="Proteomes" id="UP000307720"/>
    </source>
</evidence>
<reference evidence="1" key="1">
    <citation type="submission" date="2019-04" db="EMBL/GenBank/DDBJ databases">
        <title>Microbes associate with the intestines of laboratory mice.</title>
        <authorList>
            <person name="Navarre W."/>
            <person name="Wong E."/>
            <person name="Huang K."/>
            <person name="Tropini C."/>
            <person name="Ng K."/>
            <person name="Yu B."/>
        </authorList>
    </citation>
    <scope>NUCLEOTIDE SEQUENCE</scope>
    <source>
        <strain evidence="1">NM72_1-8</strain>
    </source>
</reference>
<evidence type="ECO:0000313" key="1">
    <source>
        <dbReference type="EMBL" id="TGX98937.1"/>
    </source>
</evidence>
<comment type="caution">
    <text evidence="1">The sequence shown here is derived from an EMBL/GenBank/DDBJ whole genome shotgun (WGS) entry which is preliminary data.</text>
</comment>